<dbReference type="Proteomes" id="UP001589605">
    <property type="component" value="Unassembled WGS sequence"/>
</dbReference>
<accession>A0ABV5F6L0</accession>
<dbReference type="EMBL" id="JBHMEZ010000032">
    <property type="protein sequence ID" value="MFB9055078.1"/>
    <property type="molecule type" value="Genomic_DNA"/>
</dbReference>
<organism evidence="1 2">
    <name type="scientific">Formosa undariae</name>
    <dbReference type="NCBI Taxonomy" id="1325436"/>
    <lineage>
        <taxon>Bacteria</taxon>
        <taxon>Pseudomonadati</taxon>
        <taxon>Bacteroidota</taxon>
        <taxon>Flavobacteriia</taxon>
        <taxon>Flavobacteriales</taxon>
        <taxon>Flavobacteriaceae</taxon>
        <taxon>Formosa</taxon>
    </lineage>
</organism>
<reference evidence="1 2" key="1">
    <citation type="submission" date="2024-09" db="EMBL/GenBank/DDBJ databases">
        <authorList>
            <person name="Sun Q."/>
            <person name="Mori K."/>
        </authorList>
    </citation>
    <scope>NUCLEOTIDE SEQUENCE [LARGE SCALE GENOMIC DNA]</scope>
    <source>
        <strain evidence="1 2">CECT 8286</strain>
    </source>
</reference>
<keyword evidence="2" id="KW-1185">Reference proteome</keyword>
<evidence type="ECO:0000313" key="1">
    <source>
        <dbReference type="EMBL" id="MFB9055078.1"/>
    </source>
</evidence>
<evidence type="ECO:0000313" key="2">
    <source>
        <dbReference type="Proteomes" id="UP001589605"/>
    </source>
</evidence>
<comment type="caution">
    <text evidence="1">The sequence shown here is derived from an EMBL/GenBank/DDBJ whole genome shotgun (WGS) entry which is preliminary data.</text>
</comment>
<protein>
    <submittedName>
        <fullName evidence="1">Uncharacterized protein</fullName>
    </submittedName>
</protein>
<gene>
    <name evidence="1" type="ORF">ACFFVB_18500</name>
</gene>
<dbReference type="RefSeq" id="WP_382384776.1">
    <property type="nucleotide sequence ID" value="NZ_JBHMEZ010000032.1"/>
</dbReference>
<sequence>MKTLRKLILKFWLRFFPKQIISEINGKIEDAIIIKNSDRIALVKKVRLFLLEEYNIGGRSKYIPTKFKHREKIVAEVHNQYGEALRAHGLTFNSKLKFVKL</sequence>
<proteinExistence type="predicted"/>
<name>A0ABV5F6L0_9FLAO</name>